<name>E1F176_GIAIA</name>
<gene>
    <name evidence="2" type="ORF">GLP15_2321</name>
</gene>
<dbReference type="OMA" id="MRGDDCK"/>
<reference evidence="2 3" key="1">
    <citation type="journal article" date="2010" name="BMC Genomics">
        <title>Genome analysis and comparative genomics of a Giardia intestinalis assemblage E isolate.</title>
        <authorList>
            <person name="Jerlstrom-Hultqvist J."/>
            <person name="Franzen O."/>
            <person name="Ankarklev J."/>
            <person name="Xu F."/>
            <person name="Nohynkova E."/>
            <person name="Andersson J.O."/>
            <person name="Svard S.G."/>
            <person name="Andersson B."/>
        </authorList>
    </citation>
    <scope>NUCLEOTIDE SEQUENCE [LARGE SCALE GENOMIC DNA]</scope>
    <source>
        <strain evidence="2 3">P15</strain>
    </source>
</reference>
<protein>
    <recommendedName>
        <fullName evidence="4">THUMP domain-containing protein</fullName>
    </recommendedName>
</protein>
<evidence type="ECO:0000313" key="3">
    <source>
        <dbReference type="Proteomes" id="UP000008974"/>
    </source>
</evidence>
<dbReference type="VEuPathDB" id="GiardiaDB:GLP15_2321"/>
<evidence type="ECO:0000313" key="2">
    <source>
        <dbReference type="EMBL" id="EFO63795.1"/>
    </source>
</evidence>
<dbReference type="Proteomes" id="UP000008974">
    <property type="component" value="Unassembled WGS sequence"/>
</dbReference>
<evidence type="ECO:0000256" key="1">
    <source>
        <dbReference type="SAM" id="MobiDB-lite"/>
    </source>
</evidence>
<feature type="region of interest" description="Disordered" evidence="1">
    <location>
        <begin position="1"/>
        <end position="21"/>
    </location>
</feature>
<organism evidence="2 3">
    <name type="scientific">Giardia intestinalis (strain P15)</name>
    <name type="common">Giardia lamblia</name>
    <dbReference type="NCBI Taxonomy" id="658858"/>
    <lineage>
        <taxon>Eukaryota</taxon>
        <taxon>Metamonada</taxon>
        <taxon>Diplomonadida</taxon>
        <taxon>Hexamitidae</taxon>
        <taxon>Giardiinae</taxon>
        <taxon>Giardia</taxon>
    </lineage>
</organism>
<feature type="compositionally biased region" description="Basic residues" evidence="1">
    <location>
        <begin position="1"/>
        <end position="10"/>
    </location>
</feature>
<evidence type="ECO:0008006" key="4">
    <source>
        <dbReference type="Google" id="ProtNLM"/>
    </source>
</evidence>
<dbReference type="AlphaFoldDB" id="E1F176"/>
<dbReference type="PROSITE" id="PS51257">
    <property type="entry name" value="PROKAR_LIPOPROTEIN"/>
    <property type="match status" value="1"/>
</dbReference>
<dbReference type="EMBL" id="ACVC01000119">
    <property type="protein sequence ID" value="EFO63795.1"/>
    <property type="molecule type" value="Genomic_DNA"/>
</dbReference>
<accession>E1F176</accession>
<proteinExistence type="predicted"/>
<sequence>MGKRWVHGRRRMQETGSSEKVPDGCNGILVTSACLDSRTVTKSVVRVLHDYVPAFSLLREECATLEDELAALTQDKGRLVAVPTGVRGFIFVGWARDPRYPDANTVVDCLRKALAEERSFYQVSRIYPVLVTSGFRTTEIHRGTNRVVSVYLGALENADSSIKDLYTKERPLLIKVSASVRHNTSCDVGVVEREVSNAALAAAQALGWHVSIMPAGSDAFLIINVCKTTTYYTMRGDDCKVSYAAVVSQ</sequence>
<comment type="caution">
    <text evidence="2">The sequence shown here is derived from an EMBL/GenBank/DDBJ whole genome shotgun (WGS) entry which is preliminary data.</text>
</comment>
<dbReference type="OrthoDB" id="10255603at2759"/>